<reference evidence="3" key="1">
    <citation type="submission" date="2019-08" db="EMBL/GenBank/DDBJ databases">
        <authorList>
            <person name="Kucharzyk K."/>
            <person name="Murdoch R.W."/>
            <person name="Higgins S."/>
            <person name="Loffler F."/>
        </authorList>
    </citation>
    <scope>NUCLEOTIDE SEQUENCE</scope>
</reference>
<dbReference type="PANTHER" id="PTHR43540:SF6">
    <property type="entry name" value="ISOCHORISMATASE-LIKE DOMAIN-CONTAINING PROTEIN"/>
    <property type="match status" value="1"/>
</dbReference>
<dbReference type="AlphaFoldDB" id="A0A645A8N4"/>
<comment type="caution">
    <text evidence="3">The sequence shown here is derived from an EMBL/GenBank/DDBJ whole genome shotgun (WGS) entry which is preliminary data.</text>
</comment>
<sequence>MKRLLVVVDYQRDFVNGSLGFPGAEELDGLIAGKIAAYRASGGDVVFTLDTHGPDYPATQEGRKLPVTHCVEESAGWALYGKTGEARQENDLCFRKPTFPSLKLANWLASQDYSQVELVGLVSNICVISNAVMAKAALPEAEIVVDAACTASFDPYLHEKTLDVLEGLQITVANRRRG</sequence>
<keyword evidence="1" id="KW-0378">Hydrolase</keyword>
<protein>
    <recommendedName>
        <fullName evidence="2">Isochorismatase-like domain-containing protein</fullName>
    </recommendedName>
</protein>
<dbReference type="PANTHER" id="PTHR43540">
    <property type="entry name" value="PEROXYUREIDOACRYLATE/UREIDOACRYLATE AMIDOHYDROLASE-RELATED"/>
    <property type="match status" value="1"/>
</dbReference>
<dbReference type="Pfam" id="PF00857">
    <property type="entry name" value="Isochorismatase"/>
    <property type="match status" value="1"/>
</dbReference>
<dbReference type="SUPFAM" id="SSF52499">
    <property type="entry name" value="Isochorismatase-like hydrolases"/>
    <property type="match status" value="1"/>
</dbReference>
<evidence type="ECO:0000313" key="3">
    <source>
        <dbReference type="EMBL" id="MPM47223.1"/>
    </source>
</evidence>
<organism evidence="3">
    <name type="scientific">bioreactor metagenome</name>
    <dbReference type="NCBI Taxonomy" id="1076179"/>
    <lineage>
        <taxon>unclassified sequences</taxon>
        <taxon>metagenomes</taxon>
        <taxon>ecological metagenomes</taxon>
    </lineage>
</organism>
<evidence type="ECO:0000259" key="2">
    <source>
        <dbReference type="Pfam" id="PF00857"/>
    </source>
</evidence>
<dbReference type="InterPro" id="IPR050272">
    <property type="entry name" value="Isochorismatase-like_hydrls"/>
</dbReference>
<dbReference type="InterPro" id="IPR000868">
    <property type="entry name" value="Isochorismatase-like_dom"/>
</dbReference>
<proteinExistence type="predicted"/>
<dbReference type="Gene3D" id="3.40.50.850">
    <property type="entry name" value="Isochorismatase-like"/>
    <property type="match status" value="1"/>
</dbReference>
<accession>A0A645A8N4</accession>
<dbReference type="GO" id="GO:0016787">
    <property type="term" value="F:hydrolase activity"/>
    <property type="evidence" value="ECO:0007669"/>
    <property type="project" value="UniProtKB-KW"/>
</dbReference>
<dbReference type="EMBL" id="VSSQ01011592">
    <property type="protein sequence ID" value="MPM47223.1"/>
    <property type="molecule type" value="Genomic_DNA"/>
</dbReference>
<evidence type="ECO:0000256" key="1">
    <source>
        <dbReference type="ARBA" id="ARBA00022801"/>
    </source>
</evidence>
<dbReference type="InterPro" id="IPR036380">
    <property type="entry name" value="Isochorismatase-like_sf"/>
</dbReference>
<dbReference type="CDD" id="cd00431">
    <property type="entry name" value="cysteine_hydrolases"/>
    <property type="match status" value="1"/>
</dbReference>
<gene>
    <name evidence="3" type="ORF">SDC9_93931</name>
</gene>
<feature type="domain" description="Isochorismatase-like" evidence="2">
    <location>
        <begin position="4"/>
        <end position="169"/>
    </location>
</feature>
<name>A0A645A8N4_9ZZZZ</name>